<organism evidence="1 2">
    <name type="scientific">Petralouisia muris</name>
    <dbReference type="NCBI Taxonomy" id="3032872"/>
    <lineage>
        <taxon>Bacteria</taxon>
        <taxon>Bacillati</taxon>
        <taxon>Bacillota</taxon>
        <taxon>Clostridia</taxon>
        <taxon>Lachnospirales</taxon>
        <taxon>Lachnospiraceae</taxon>
        <taxon>Petralouisia</taxon>
    </lineage>
</organism>
<sequence length="79" mass="9425">MKTKDYGYIRVKLDELLKQRKLSKNKLAHRAEMQRTQINHYCRNEISRLDIVVLARICSTLDCRIEDLLEYIPSTNKDD</sequence>
<proteinExistence type="predicted"/>
<gene>
    <name evidence="1" type="ORF">E5329_27605</name>
</gene>
<dbReference type="EMBL" id="SRYA01000134">
    <property type="protein sequence ID" value="TGY86955.1"/>
    <property type="molecule type" value="Genomic_DNA"/>
</dbReference>
<name>A0AC61RMH5_9FIRM</name>
<keyword evidence="2" id="KW-1185">Reference proteome</keyword>
<protein>
    <submittedName>
        <fullName evidence="1">XRE family transcriptional regulator</fullName>
    </submittedName>
</protein>
<evidence type="ECO:0000313" key="1">
    <source>
        <dbReference type="EMBL" id="TGY86955.1"/>
    </source>
</evidence>
<evidence type="ECO:0000313" key="2">
    <source>
        <dbReference type="Proteomes" id="UP000304953"/>
    </source>
</evidence>
<reference evidence="1" key="1">
    <citation type="submission" date="2019-04" db="EMBL/GenBank/DDBJ databases">
        <title>Microbes associate with the intestines of laboratory mice.</title>
        <authorList>
            <person name="Navarre W."/>
            <person name="Wong E."/>
            <person name="Huang K."/>
            <person name="Tropini C."/>
            <person name="Ng K."/>
            <person name="Yu B."/>
        </authorList>
    </citation>
    <scope>NUCLEOTIDE SEQUENCE</scope>
    <source>
        <strain evidence="1">NM01_1-7b</strain>
    </source>
</reference>
<comment type="caution">
    <text evidence="1">The sequence shown here is derived from an EMBL/GenBank/DDBJ whole genome shotgun (WGS) entry which is preliminary data.</text>
</comment>
<dbReference type="Proteomes" id="UP000304953">
    <property type="component" value="Unassembled WGS sequence"/>
</dbReference>
<accession>A0AC61RMH5</accession>